<dbReference type="InterPro" id="IPR013830">
    <property type="entry name" value="SGNH_hydro"/>
</dbReference>
<dbReference type="SUPFAM" id="SSF52266">
    <property type="entry name" value="SGNH hydrolase"/>
    <property type="match status" value="1"/>
</dbReference>
<dbReference type="InterPro" id="IPR008979">
    <property type="entry name" value="Galactose-bd-like_sf"/>
</dbReference>
<dbReference type="SUPFAM" id="SSF49785">
    <property type="entry name" value="Galactose-binding domain-like"/>
    <property type="match status" value="1"/>
</dbReference>
<dbReference type="InterPro" id="IPR036514">
    <property type="entry name" value="SGNH_hydro_sf"/>
</dbReference>
<dbReference type="InterPro" id="IPR037459">
    <property type="entry name" value="RhgT-like"/>
</dbReference>
<dbReference type="CDD" id="cd01821">
    <property type="entry name" value="Rhamnogalacturan_acetylesterase_like"/>
    <property type="match status" value="1"/>
</dbReference>
<name>A0ABW4ATP1_9ACTN</name>
<proteinExistence type="inferred from homology"/>
<protein>
    <submittedName>
        <fullName evidence="5">Rhamnogalacturonan acetylesterase</fullName>
    </submittedName>
</protein>
<gene>
    <name evidence="5" type="ORF">ACFQ5G_53780</name>
</gene>
<dbReference type="RefSeq" id="WP_317794144.1">
    <property type="nucleotide sequence ID" value="NZ_AP028461.1"/>
</dbReference>
<feature type="signal peptide" evidence="3">
    <location>
        <begin position="1"/>
        <end position="26"/>
    </location>
</feature>
<keyword evidence="2" id="KW-0378">Hydrolase</keyword>
<feature type="domain" description="SGNH hydrolase-type esterase" evidence="4">
    <location>
        <begin position="148"/>
        <end position="302"/>
    </location>
</feature>
<dbReference type="Gene3D" id="3.40.50.1110">
    <property type="entry name" value="SGNH hydrolase"/>
    <property type="match status" value="1"/>
</dbReference>
<comment type="caution">
    <text evidence="5">The sequence shown here is derived from an EMBL/GenBank/DDBJ whole genome shotgun (WGS) entry which is preliminary data.</text>
</comment>
<comment type="similarity">
    <text evidence="1">Belongs to the 'GDSL' lipolytic enzyme family.</text>
</comment>
<dbReference type="PANTHER" id="PTHR43695">
    <property type="entry name" value="PUTATIVE (AFU_ORTHOLOGUE AFUA_2G17250)-RELATED"/>
    <property type="match status" value="1"/>
</dbReference>
<reference evidence="6" key="1">
    <citation type="journal article" date="2019" name="Int. J. Syst. Evol. Microbiol.">
        <title>The Global Catalogue of Microorganisms (GCM) 10K type strain sequencing project: providing services to taxonomists for standard genome sequencing and annotation.</title>
        <authorList>
            <consortium name="The Broad Institute Genomics Platform"/>
            <consortium name="The Broad Institute Genome Sequencing Center for Infectious Disease"/>
            <person name="Wu L."/>
            <person name="Ma J."/>
        </authorList>
    </citation>
    <scope>NUCLEOTIDE SEQUENCE [LARGE SCALE GENOMIC DNA]</scope>
    <source>
        <strain evidence="6">CCM 7526</strain>
    </source>
</reference>
<dbReference type="Pfam" id="PF13472">
    <property type="entry name" value="Lipase_GDSL_2"/>
    <property type="match status" value="1"/>
</dbReference>
<accession>A0ABW4ATP1</accession>
<dbReference type="EMBL" id="JBHTMK010000079">
    <property type="protein sequence ID" value="MFD1374259.1"/>
    <property type="molecule type" value="Genomic_DNA"/>
</dbReference>
<feature type="chain" id="PRO_5045811634" evidence="3">
    <location>
        <begin position="27"/>
        <end position="352"/>
    </location>
</feature>
<keyword evidence="6" id="KW-1185">Reference proteome</keyword>
<organism evidence="5 6">
    <name type="scientific">Actinoplanes sichuanensis</name>
    <dbReference type="NCBI Taxonomy" id="512349"/>
    <lineage>
        <taxon>Bacteria</taxon>
        <taxon>Bacillati</taxon>
        <taxon>Actinomycetota</taxon>
        <taxon>Actinomycetes</taxon>
        <taxon>Micromonosporales</taxon>
        <taxon>Micromonosporaceae</taxon>
        <taxon>Actinoplanes</taxon>
    </lineage>
</organism>
<dbReference type="PROSITE" id="PS51257">
    <property type="entry name" value="PROKAR_LIPOPROTEIN"/>
    <property type="match status" value="1"/>
</dbReference>
<evidence type="ECO:0000256" key="1">
    <source>
        <dbReference type="ARBA" id="ARBA00008668"/>
    </source>
</evidence>
<keyword evidence="3" id="KW-0732">Signal</keyword>
<evidence type="ECO:0000259" key="4">
    <source>
        <dbReference type="Pfam" id="PF13472"/>
    </source>
</evidence>
<dbReference type="Proteomes" id="UP001597183">
    <property type="component" value="Unassembled WGS sequence"/>
</dbReference>
<evidence type="ECO:0000313" key="6">
    <source>
        <dbReference type="Proteomes" id="UP001597183"/>
    </source>
</evidence>
<evidence type="ECO:0000256" key="3">
    <source>
        <dbReference type="SAM" id="SignalP"/>
    </source>
</evidence>
<evidence type="ECO:0000256" key="2">
    <source>
        <dbReference type="ARBA" id="ARBA00022801"/>
    </source>
</evidence>
<evidence type="ECO:0000313" key="5">
    <source>
        <dbReference type="EMBL" id="MFD1374259.1"/>
    </source>
</evidence>
<dbReference type="PANTHER" id="PTHR43695:SF1">
    <property type="entry name" value="RHAMNOGALACTURONAN ACETYLESTERASE"/>
    <property type="match status" value="1"/>
</dbReference>
<sequence>MKRSPLLAVLLPVAAVACGISSPAAAGGAHHAAPIPGECTGTAPVVCQFDVEPGNYDVSVLFGDAAEAGASAVLAEARRMVLGEVTTEAGRFARRSFSVNVREPEGQPTRTEYGTPGLTLTFTGSNPKIKDIAVRPASPRSTQLFLAGDSTVCDQDWAPYAGWGQAVPQHLRRQVTVVNYADSGESSTSFLANSKLWATMLPLVRRGDVVLLQFGHNDKTTTAEAFRANLARMVTEVRAAGARPVLVSPPVRRRFDSTGHLNGVAWHINSLGVDLPAEMAAVAGEQAAPYINLTADSAALVEGLGVEASKRIYLYNEEGDNTHFSEYGADQIGLLVLARLKELHLLPHAFRD</sequence>
<dbReference type="Gene3D" id="2.60.120.430">
    <property type="entry name" value="Galactose-binding lectin"/>
    <property type="match status" value="1"/>
</dbReference>